<keyword evidence="3" id="KW-1185">Reference proteome</keyword>
<dbReference type="Proteomes" id="UP000822688">
    <property type="component" value="Chromosome 2"/>
</dbReference>
<feature type="chain" id="PRO_5035805765" description="Secreted protein" evidence="1">
    <location>
        <begin position="30"/>
        <end position="80"/>
    </location>
</feature>
<evidence type="ECO:0000313" key="2">
    <source>
        <dbReference type="EMBL" id="KAG0585762.1"/>
    </source>
</evidence>
<evidence type="ECO:0000256" key="1">
    <source>
        <dbReference type="SAM" id="SignalP"/>
    </source>
</evidence>
<gene>
    <name evidence="2" type="ORF">KC19_2G036600</name>
</gene>
<name>A0A8T0IRH8_CERPU</name>
<dbReference type="AlphaFoldDB" id="A0A8T0IRH8"/>
<organism evidence="2 3">
    <name type="scientific">Ceratodon purpureus</name>
    <name type="common">Fire moss</name>
    <name type="synonym">Dicranum purpureum</name>
    <dbReference type="NCBI Taxonomy" id="3225"/>
    <lineage>
        <taxon>Eukaryota</taxon>
        <taxon>Viridiplantae</taxon>
        <taxon>Streptophyta</taxon>
        <taxon>Embryophyta</taxon>
        <taxon>Bryophyta</taxon>
        <taxon>Bryophytina</taxon>
        <taxon>Bryopsida</taxon>
        <taxon>Dicranidae</taxon>
        <taxon>Pseudoditrichales</taxon>
        <taxon>Ditrichaceae</taxon>
        <taxon>Ceratodon</taxon>
    </lineage>
</organism>
<keyword evidence="1" id="KW-0732">Signal</keyword>
<accession>A0A8T0IRH8</accession>
<protein>
    <recommendedName>
        <fullName evidence="4">Secreted protein</fullName>
    </recommendedName>
</protein>
<sequence>MTSSHVRLVARVVNIVLLAGIQSPEPVRGLRFQCVLVHSTAMSRSVANTSLPSQRRSSIMGTNKLVFLGNSSRCGVVCES</sequence>
<evidence type="ECO:0000313" key="3">
    <source>
        <dbReference type="Proteomes" id="UP000822688"/>
    </source>
</evidence>
<comment type="caution">
    <text evidence="2">The sequence shown here is derived from an EMBL/GenBank/DDBJ whole genome shotgun (WGS) entry which is preliminary data.</text>
</comment>
<reference evidence="2" key="1">
    <citation type="submission" date="2020-06" db="EMBL/GenBank/DDBJ databases">
        <title>WGS assembly of Ceratodon purpureus strain R40.</title>
        <authorList>
            <person name="Carey S.B."/>
            <person name="Jenkins J."/>
            <person name="Shu S."/>
            <person name="Lovell J.T."/>
            <person name="Sreedasyam A."/>
            <person name="Maumus F."/>
            <person name="Tiley G.P."/>
            <person name="Fernandez-Pozo N."/>
            <person name="Barry K."/>
            <person name="Chen C."/>
            <person name="Wang M."/>
            <person name="Lipzen A."/>
            <person name="Daum C."/>
            <person name="Saski C.A."/>
            <person name="Payton A.C."/>
            <person name="Mcbreen J.C."/>
            <person name="Conrad R.E."/>
            <person name="Kollar L.M."/>
            <person name="Olsson S."/>
            <person name="Huttunen S."/>
            <person name="Landis J.B."/>
            <person name="Wickett N.J."/>
            <person name="Johnson M.G."/>
            <person name="Rensing S.A."/>
            <person name="Grimwood J."/>
            <person name="Schmutz J."/>
            <person name="Mcdaniel S.F."/>
        </authorList>
    </citation>
    <scope>NUCLEOTIDE SEQUENCE</scope>
    <source>
        <strain evidence="2">R40</strain>
    </source>
</reference>
<feature type="signal peptide" evidence="1">
    <location>
        <begin position="1"/>
        <end position="29"/>
    </location>
</feature>
<dbReference type="EMBL" id="CM026422">
    <property type="protein sequence ID" value="KAG0585762.1"/>
    <property type="molecule type" value="Genomic_DNA"/>
</dbReference>
<proteinExistence type="predicted"/>
<evidence type="ECO:0008006" key="4">
    <source>
        <dbReference type="Google" id="ProtNLM"/>
    </source>
</evidence>